<dbReference type="Gene3D" id="3.80.10.10">
    <property type="entry name" value="Ribonuclease Inhibitor"/>
    <property type="match status" value="4"/>
</dbReference>
<dbReference type="InterPro" id="IPR050647">
    <property type="entry name" value="Plant_LRR-RLKs"/>
</dbReference>
<dbReference type="PROSITE" id="PS50011">
    <property type="entry name" value="PROTEIN_KINASE_DOM"/>
    <property type="match status" value="1"/>
</dbReference>
<dbReference type="GO" id="GO:0004672">
    <property type="term" value="F:protein kinase activity"/>
    <property type="evidence" value="ECO:0007669"/>
    <property type="project" value="InterPro"/>
</dbReference>
<dbReference type="InterPro" id="IPR011009">
    <property type="entry name" value="Kinase-like_dom_sf"/>
</dbReference>
<keyword evidence="2" id="KW-0433">Leucine-rich repeat</keyword>
<evidence type="ECO:0000313" key="16">
    <source>
        <dbReference type="EMBL" id="WVZ62425.1"/>
    </source>
</evidence>
<dbReference type="FunFam" id="3.80.10.10:FF:000233">
    <property type="entry name" value="Leucine-rich repeat receptor-like protein kinase TDR"/>
    <property type="match status" value="1"/>
</dbReference>
<feature type="binding site" evidence="14">
    <location>
        <position position="673"/>
    </location>
    <ligand>
        <name>ATP</name>
        <dbReference type="ChEBI" id="CHEBI:30616"/>
    </ligand>
</feature>
<keyword evidence="3" id="KW-0808">Transferase</keyword>
<dbReference type="GO" id="GO:0009791">
    <property type="term" value="P:post-embryonic development"/>
    <property type="evidence" value="ECO:0007669"/>
    <property type="project" value="UniProtKB-ARBA"/>
</dbReference>
<dbReference type="PANTHER" id="PTHR48056">
    <property type="entry name" value="LRR RECEPTOR-LIKE SERINE/THREONINE-PROTEIN KINASE-RELATED"/>
    <property type="match status" value="1"/>
</dbReference>
<evidence type="ECO:0000256" key="12">
    <source>
        <dbReference type="ARBA" id="ARBA00023170"/>
    </source>
</evidence>
<keyword evidence="4" id="KW-0812">Transmembrane</keyword>
<keyword evidence="10" id="KW-1133">Transmembrane helix</keyword>
<dbReference type="FunFam" id="3.80.10.10:FF:000095">
    <property type="entry name" value="LRR receptor-like serine/threonine-protein kinase GSO1"/>
    <property type="match status" value="1"/>
</dbReference>
<dbReference type="InterPro" id="IPR017441">
    <property type="entry name" value="Protein_kinase_ATP_BS"/>
</dbReference>
<evidence type="ECO:0000256" key="14">
    <source>
        <dbReference type="PROSITE-ProRule" id="PRU10141"/>
    </source>
</evidence>
<gene>
    <name evidence="16" type="ORF">U9M48_012181</name>
</gene>
<evidence type="ECO:0000256" key="10">
    <source>
        <dbReference type="ARBA" id="ARBA00022989"/>
    </source>
</evidence>
<dbReference type="GO" id="GO:0033612">
    <property type="term" value="F:receptor serine/threonine kinase binding"/>
    <property type="evidence" value="ECO:0007669"/>
    <property type="project" value="TreeGrafter"/>
</dbReference>
<dbReference type="GO" id="GO:0005524">
    <property type="term" value="F:ATP binding"/>
    <property type="evidence" value="ECO:0007669"/>
    <property type="project" value="UniProtKB-UniRule"/>
</dbReference>
<dbReference type="InterPro" id="IPR003591">
    <property type="entry name" value="Leu-rich_rpt_typical-subtyp"/>
</dbReference>
<evidence type="ECO:0000256" key="8">
    <source>
        <dbReference type="ARBA" id="ARBA00022777"/>
    </source>
</evidence>
<evidence type="ECO:0000256" key="6">
    <source>
        <dbReference type="ARBA" id="ARBA00022737"/>
    </source>
</evidence>
<dbReference type="PROSITE" id="PS00108">
    <property type="entry name" value="PROTEIN_KINASE_ST"/>
    <property type="match status" value="1"/>
</dbReference>
<accession>A0AAQ3WIA8</accession>
<evidence type="ECO:0000313" key="17">
    <source>
        <dbReference type="Proteomes" id="UP001341281"/>
    </source>
</evidence>
<dbReference type="SUPFAM" id="SSF56112">
    <property type="entry name" value="Protein kinase-like (PK-like)"/>
    <property type="match status" value="1"/>
</dbReference>
<organism evidence="16 17">
    <name type="scientific">Paspalum notatum var. saurae</name>
    <dbReference type="NCBI Taxonomy" id="547442"/>
    <lineage>
        <taxon>Eukaryota</taxon>
        <taxon>Viridiplantae</taxon>
        <taxon>Streptophyta</taxon>
        <taxon>Embryophyta</taxon>
        <taxon>Tracheophyta</taxon>
        <taxon>Spermatophyta</taxon>
        <taxon>Magnoliopsida</taxon>
        <taxon>Liliopsida</taxon>
        <taxon>Poales</taxon>
        <taxon>Poaceae</taxon>
        <taxon>PACMAD clade</taxon>
        <taxon>Panicoideae</taxon>
        <taxon>Andropogonodae</taxon>
        <taxon>Paspaleae</taxon>
        <taxon>Paspalinae</taxon>
        <taxon>Paspalum</taxon>
    </lineage>
</organism>
<sequence length="873" mass="94196">MASPAAGCGWSLWTSTPRGSPAASPPAIGNLTFLRSLNLSSNGLHGAIPPSIGSLRRLQSLDLSQNMLTGDIPSNISRCTSLRVMYINSNRGVQGSIPAEIGNMPSLTSLGLGNNSLTGTIPSSLGNLSRLTVLYLKYNYLEGSIPAGLGDNPHLWFFQVAINNLSGLLPPSLYNLSSLYELSIADNKLHGSLPADLGRKGFPNIQKIGMGANRFTGPLPLSLTNLTKLQVFVLEGNEFEANNEQEWGFIASLNNCTRLQFLDIGSNRFAGELPGSLSNLSTNLQWLRAYSNNISGAIPSGIGNLPSLEVLSFSENLLTGLIPESIGKLTQLNQLLLDANRFSGRLPPSIGNLTGLYILFARENSLEGLIPPRIGNLSKLTLLDLSNNKFTGLIPKEIMGLSSISRALDMSYNMLEGPLPLEIGNLVNLGQLILSGNNLSGEIPDAIGNCSPGNSTFGWQLIPRKHTSTFSNMAGLTQLNLTNNKLNGSIPASLASITNLQELYLAHNNLSGPIPEQLGNSTSLLRLDVSFNNLQGDVPEVGVFRNLTGLSIVGNNELCGGIPQLHLPRCPSSTVRKNKKTMPQSLKIAIPTIGDLLFLLLFVWAGFLYKKFKPAPEAKIPQQFTEMELPIISYKDILKATDGFSETNVLGKGRYGTVFKGTLENQATDVAIKVFNLQISGSYKSFQVECEAIRRVKHRCLVKIITCCSSIDQQGQDFRALIFELMVNGSLDGSTQILKANLDKEHSACHRVIHCDLKPSNILLNQDMRACVGDFGIARVLEEATSKCPINSNSTIAIRGSIGYIAPEYGEGLAVSTCGDVFSLGITLIEMFTGKSPTDDMFKDGISLHYYAQAALPNKVMEIADSNIIVKQT</sequence>
<evidence type="ECO:0000259" key="15">
    <source>
        <dbReference type="PROSITE" id="PS50011"/>
    </source>
</evidence>
<evidence type="ECO:0000256" key="7">
    <source>
        <dbReference type="ARBA" id="ARBA00022741"/>
    </source>
</evidence>
<dbReference type="AlphaFoldDB" id="A0AAQ3WIA8"/>
<name>A0AAQ3WIA8_PASNO</name>
<dbReference type="SUPFAM" id="SSF52058">
    <property type="entry name" value="L domain-like"/>
    <property type="match status" value="2"/>
</dbReference>
<dbReference type="Pfam" id="PF00560">
    <property type="entry name" value="LRR_1"/>
    <property type="match status" value="3"/>
</dbReference>
<evidence type="ECO:0000256" key="1">
    <source>
        <dbReference type="ARBA" id="ARBA00004162"/>
    </source>
</evidence>
<dbReference type="Gene3D" id="3.30.200.20">
    <property type="entry name" value="Phosphorylase Kinase, domain 1"/>
    <property type="match status" value="1"/>
</dbReference>
<keyword evidence="13" id="KW-0325">Glycoprotein</keyword>
<dbReference type="PROSITE" id="PS00107">
    <property type="entry name" value="PROTEIN_KINASE_ATP"/>
    <property type="match status" value="1"/>
</dbReference>
<reference evidence="16 17" key="1">
    <citation type="submission" date="2024-02" db="EMBL/GenBank/DDBJ databases">
        <title>High-quality chromosome-scale genome assembly of Pensacola bahiagrass (Paspalum notatum Flugge var. saurae).</title>
        <authorList>
            <person name="Vega J.M."/>
            <person name="Podio M."/>
            <person name="Orjuela J."/>
            <person name="Siena L.A."/>
            <person name="Pessino S.C."/>
            <person name="Combes M.C."/>
            <person name="Mariac C."/>
            <person name="Albertini E."/>
            <person name="Pupilli F."/>
            <person name="Ortiz J.P.A."/>
            <person name="Leblanc O."/>
        </authorList>
    </citation>
    <scope>NUCLEOTIDE SEQUENCE [LARGE SCALE GENOMIC DNA]</scope>
    <source>
        <strain evidence="16">R1</strain>
        <tissue evidence="16">Leaf</tissue>
    </source>
</reference>
<keyword evidence="17" id="KW-1185">Reference proteome</keyword>
<dbReference type="Pfam" id="PF00069">
    <property type="entry name" value="Pkinase"/>
    <property type="match status" value="1"/>
</dbReference>
<evidence type="ECO:0000256" key="13">
    <source>
        <dbReference type="ARBA" id="ARBA00023180"/>
    </source>
</evidence>
<keyword evidence="9 14" id="KW-0067">ATP-binding</keyword>
<dbReference type="Gene3D" id="1.10.510.10">
    <property type="entry name" value="Transferase(Phosphotransferase) domain 1"/>
    <property type="match status" value="1"/>
</dbReference>
<dbReference type="GO" id="GO:0005886">
    <property type="term" value="C:plasma membrane"/>
    <property type="evidence" value="ECO:0007669"/>
    <property type="project" value="UniProtKB-SubCell"/>
</dbReference>
<feature type="domain" description="Protein kinase" evidence="15">
    <location>
        <begin position="644"/>
        <end position="873"/>
    </location>
</feature>
<dbReference type="Proteomes" id="UP001341281">
    <property type="component" value="Chromosome 03"/>
</dbReference>
<dbReference type="PANTHER" id="PTHR48056:SF86">
    <property type="entry name" value="PROTEIN KINASE DOMAIN-CONTAINING PROTEIN"/>
    <property type="match status" value="1"/>
</dbReference>
<evidence type="ECO:0000256" key="2">
    <source>
        <dbReference type="ARBA" id="ARBA00022614"/>
    </source>
</evidence>
<comment type="subcellular location">
    <subcellularLocation>
        <location evidence="1">Cell membrane</location>
        <topology evidence="1">Single-pass membrane protein</topology>
    </subcellularLocation>
</comment>
<dbReference type="InterPro" id="IPR055414">
    <property type="entry name" value="LRR_R13L4/SHOC2-like"/>
</dbReference>
<keyword evidence="11" id="KW-0472">Membrane</keyword>
<dbReference type="Pfam" id="PF23598">
    <property type="entry name" value="LRR_14"/>
    <property type="match status" value="1"/>
</dbReference>
<proteinExistence type="predicted"/>
<dbReference type="InterPro" id="IPR032675">
    <property type="entry name" value="LRR_dom_sf"/>
</dbReference>
<keyword evidence="5" id="KW-0732">Signal</keyword>
<dbReference type="InterPro" id="IPR000719">
    <property type="entry name" value="Prot_kinase_dom"/>
</dbReference>
<protein>
    <recommendedName>
        <fullName evidence="15">Protein kinase domain-containing protein</fullName>
    </recommendedName>
</protein>
<evidence type="ECO:0000256" key="11">
    <source>
        <dbReference type="ARBA" id="ARBA00023136"/>
    </source>
</evidence>
<keyword evidence="8" id="KW-0418">Kinase</keyword>
<dbReference type="InterPro" id="IPR008271">
    <property type="entry name" value="Ser/Thr_kinase_AS"/>
</dbReference>
<keyword evidence="7 14" id="KW-0547">Nucleotide-binding</keyword>
<evidence type="ECO:0000256" key="9">
    <source>
        <dbReference type="ARBA" id="ARBA00022840"/>
    </source>
</evidence>
<dbReference type="Pfam" id="PF13855">
    <property type="entry name" value="LRR_8"/>
    <property type="match status" value="2"/>
</dbReference>
<dbReference type="SMART" id="SM00220">
    <property type="entry name" value="S_TKc"/>
    <property type="match status" value="1"/>
</dbReference>
<evidence type="ECO:0000256" key="4">
    <source>
        <dbReference type="ARBA" id="ARBA00022692"/>
    </source>
</evidence>
<evidence type="ECO:0000256" key="3">
    <source>
        <dbReference type="ARBA" id="ARBA00022679"/>
    </source>
</evidence>
<keyword evidence="6" id="KW-0677">Repeat</keyword>
<dbReference type="EMBL" id="CP144747">
    <property type="protein sequence ID" value="WVZ62425.1"/>
    <property type="molecule type" value="Genomic_DNA"/>
</dbReference>
<dbReference type="SMART" id="SM00369">
    <property type="entry name" value="LRR_TYP"/>
    <property type="match status" value="11"/>
</dbReference>
<dbReference type="InterPro" id="IPR001611">
    <property type="entry name" value="Leu-rich_rpt"/>
</dbReference>
<dbReference type="FunFam" id="3.30.200.20:FF:000432">
    <property type="entry name" value="LRR receptor-like serine/threonine-protein kinase EFR"/>
    <property type="match status" value="1"/>
</dbReference>
<evidence type="ECO:0000256" key="5">
    <source>
        <dbReference type="ARBA" id="ARBA00022729"/>
    </source>
</evidence>
<keyword evidence="12" id="KW-0675">Receptor</keyword>